<name>A0A3N0VMD6_9GAMM</name>
<reference evidence="2 3" key="1">
    <citation type="submission" date="2018-10" db="EMBL/GenBank/DDBJ databases">
        <authorList>
            <person name="Chen W.-M."/>
        </authorList>
    </citation>
    <scope>NUCLEOTIDE SEQUENCE [LARGE SCALE GENOMIC DNA]</scope>
    <source>
        <strain evidence="2 3">THS-13</strain>
    </source>
</reference>
<dbReference type="Proteomes" id="UP000282106">
    <property type="component" value="Unassembled WGS sequence"/>
</dbReference>
<keyword evidence="2" id="KW-0456">Lyase</keyword>
<keyword evidence="3" id="KW-1185">Reference proteome</keyword>
<dbReference type="EMBL" id="RJVO01000001">
    <property type="protein sequence ID" value="ROH93730.1"/>
    <property type="molecule type" value="Genomic_DNA"/>
</dbReference>
<dbReference type="InterPro" id="IPR029068">
    <property type="entry name" value="Glyas_Bleomycin-R_OHBP_Dase"/>
</dbReference>
<dbReference type="GO" id="GO:0016829">
    <property type="term" value="F:lyase activity"/>
    <property type="evidence" value="ECO:0007669"/>
    <property type="project" value="UniProtKB-KW"/>
</dbReference>
<dbReference type="Gene3D" id="3.10.180.10">
    <property type="entry name" value="2,3-Dihydroxybiphenyl 1,2-Dioxygenase, domain 1"/>
    <property type="match status" value="1"/>
</dbReference>
<gene>
    <name evidence="2" type="ORF">ED208_04185</name>
</gene>
<sequence length="144" mass="15394">MPRTLTISLPVTDLKASTAFYTALGFVNDPSCPSGDGAAFLALSESIKIVLLSHDTWRRLTSRPIPPNTSSEVGLAVSCESREEVDAMAQAAAEHGGVIDINPIDDYDFMYGRDFTDPDGHVWGAKWIDLSAMATAGEPGHARA</sequence>
<dbReference type="PROSITE" id="PS51819">
    <property type="entry name" value="VOC"/>
    <property type="match status" value="1"/>
</dbReference>
<evidence type="ECO:0000313" key="3">
    <source>
        <dbReference type="Proteomes" id="UP000282106"/>
    </source>
</evidence>
<evidence type="ECO:0000259" key="1">
    <source>
        <dbReference type="PROSITE" id="PS51819"/>
    </source>
</evidence>
<dbReference type="PANTHER" id="PTHR36503">
    <property type="entry name" value="BLR2520 PROTEIN"/>
    <property type="match status" value="1"/>
</dbReference>
<dbReference type="InterPro" id="IPR004360">
    <property type="entry name" value="Glyas_Fos-R_dOase_dom"/>
</dbReference>
<feature type="domain" description="VOC" evidence="1">
    <location>
        <begin position="3"/>
        <end position="128"/>
    </location>
</feature>
<evidence type="ECO:0000313" key="2">
    <source>
        <dbReference type="EMBL" id="ROH93730.1"/>
    </source>
</evidence>
<dbReference type="InParanoid" id="A0A3N0VMD6"/>
<dbReference type="SUPFAM" id="SSF54593">
    <property type="entry name" value="Glyoxalase/Bleomycin resistance protein/Dihydroxybiphenyl dioxygenase"/>
    <property type="match status" value="1"/>
</dbReference>
<dbReference type="PANTHER" id="PTHR36503:SF2">
    <property type="entry name" value="BLR2408 PROTEIN"/>
    <property type="match status" value="1"/>
</dbReference>
<dbReference type="InterPro" id="IPR037523">
    <property type="entry name" value="VOC_core"/>
</dbReference>
<comment type="caution">
    <text evidence="2">The sequence shown here is derived from an EMBL/GenBank/DDBJ whole genome shotgun (WGS) entry which is preliminary data.</text>
</comment>
<dbReference type="AlphaFoldDB" id="A0A3N0VMD6"/>
<protein>
    <submittedName>
        <fullName evidence="2">Lactoylglutathione lyase</fullName>
    </submittedName>
</protein>
<accession>A0A3N0VMD6</accession>
<organism evidence="2 3">
    <name type="scientific">Stagnimonas aquatica</name>
    <dbReference type="NCBI Taxonomy" id="2689987"/>
    <lineage>
        <taxon>Bacteria</taxon>
        <taxon>Pseudomonadati</taxon>
        <taxon>Pseudomonadota</taxon>
        <taxon>Gammaproteobacteria</taxon>
        <taxon>Nevskiales</taxon>
        <taxon>Nevskiaceae</taxon>
        <taxon>Stagnimonas</taxon>
    </lineage>
</organism>
<proteinExistence type="predicted"/>
<dbReference type="RefSeq" id="WP_123210585.1">
    <property type="nucleotide sequence ID" value="NZ_RJVO01000001.1"/>
</dbReference>
<dbReference type="Pfam" id="PF00903">
    <property type="entry name" value="Glyoxalase"/>
    <property type="match status" value="1"/>
</dbReference>